<dbReference type="EC" id="2.2.1.9" evidence="6"/>
<dbReference type="InterPro" id="IPR012001">
    <property type="entry name" value="Thiamin_PyroP_enz_TPP-bd_dom"/>
</dbReference>
<comment type="pathway">
    <text evidence="6">Quinol/quinone metabolism; menaquinone biosynthesis.</text>
</comment>
<dbReference type="Proteomes" id="UP000321363">
    <property type="component" value="Unassembled WGS sequence"/>
</dbReference>
<feature type="domain" description="Menaquinone biosynthesis protein MenD middle" evidence="9">
    <location>
        <begin position="221"/>
        <end position="403"/>
    </location>
</feature>
<sequence>MSDNSLTRYVASFVDELSRAGVEQIVISPGSRSTTLAMLILEHPQLTTYINIDERSAGFFALGLAKSANKPVALVCTSGTAAANYYPAIIEAHYSRVPLLILTADRPHELRDVGAPQAIDQINMYGKYSKWFVDLALAEDNEDMLRYSRSIASRAVGISTVNPQGVVHLNFPFREPLIPNLMLPNLWDTHEKRKKYLHTSVGVSSMRIEDIEIIIEQIEYEQNGIIICGDNQTTSYIDDVLKLSDHLKYPILADPLSQLRAGKHSKASVIDCYDTMLKDSEITKHIKPNIVIRFGAMPVSKPLMKLLKNNPGIIQIVVDPSGEYRDPTLNSSYLITCNEDTFCQEMIKSLSSREITAYYKKWVLSQSTHDQEIEEALTKMTDLFEGKVVQALQKSLPNQCNLVVGNSMPIRDLDTFFRNTSKEIDVYCNRGANGIDGVVSTALGICANESVPTFLLIGDLSFYHDLNGLLAAKMNKLNLTVILINNDGGGIFSFLPQSSEEKHFERLYGTPTGLEYAKAVEMYGGEFNRINSWEGFQSYFESTWADEGLKVVEVQTNRNTRVKVHRELLDHVSQEIRKVLNDEN</sequence>
<evidence type="ECO:0000256" key="4">
    <source>
        <dbReference type="ARBA" id="ARBA00023052"/>
    </source>
</evidence>
<comment type="caution">
    <text evidence="10">The sequence shown here is derived from an EMBL/GenBank/DDBJ whole genome shotgun (WGS) entry which is preliminary data.</text>
</comment>
<gene>
    <name evidence="6 10" type="primary">menD</name>
    <name evidence="10" type="ORF">FS935_22165</name>
</gene>
<evidence type="ECO:0000313" key="10">
    <source>
        <dbReference type="EMBL" id="TXC81309.1"/>
    </source>
</evidence>
<dbReference type="Pfam" id="PF02775">
    <property type="entry name" value="TPP_enzyme_C"/>
    <property type="match status" value="1"/>
</dbReference>
<dbReference type="Pfam" id="PF02776">
    <property type="entry name" value="TPP_enzyme_N"/>
    <property type="match status" value="1"/>
</dbReference>
<comment type="similarity">
    <text evidence="6">Belongs to the TPP enzyme family. MenD subfamily.</text>
</comment>
<comment type="function">
    <text evidence="6">Catalyzes the thiamine diphosphate-dependent decarboxylation of 2-oxoglutarate and the subsequent addition of the resulting succinic semialdehyde-thiamine pyrophosphate anion to isochorismate to yield 2-succinyl-5-enolpyruvyl-6-hydroxy-3-cyclohexene-1-carboxylate (SEPHCHC).</text>
</comment>
<comment type="catalytic activity">
    <reaction evidence="6">
        <text>isochorismate + 2-oxoglutarate + H(+) = 5-enolpyruvoyl-6-hydroxy-2-succinyl-cyclohex-3-ene-1-carboxylate + CO2</text>
        <dbReference type="Rhea" id="RHEA:25593"/>
        <dbReference type="ChEBI" id="CHEBI:15378"/>
        <dbReference type="ChEBI" id="CHEBI:16526"/>
        <dbReference type="ChEBI" id="CHEBI:16810"/>
        <dbReference type="ChEBI" id="CHEBI:29780"/>
        <dbReference type="ChEBI" id="CHEBI:58818"/>
        <dbReference type="EC" id="2.2.1.9"/>
    </reaction>
</comment>
<comment type="cofactor">
    <cofactor evidence="6">
        <name>thiamine diphosphate</name>
        <dbReference type="ChEBI" id="CHEBI:58937"/>
    </cofactor>
    <text evidence="6">Binds 1 thiamine pyrophosphate per subunit.</text>
</comment>
<name>A0A5C6V8F4_9BACI</name>
<dbReference type="GO" id="GO:0070204">
    <property type="term" value="F:2-succinyl-5-enolpyruvyl-6-hydroxy-3-cyclohexene-1-carboxylic-acid synthase activity"/>
    <property type="evidence" value="ECO:0007669"/>
    <property type="project" value="UniProtKB-UniRule"/>
</dbReference>
<comment type="pathway">
    <text evidence="6">Quinol/quinone metabolism; 1,4-dihydroxy-2-naphthoate biosynthesis; 1,4-dihydroxy-2-naphthoate from chorismate: step 2/7.</text>
</comment>
<evidence type="ECO:0000256" key="1">
    <source>
        <dbReference type="ARBA" id="ARBA00022679"/>
    </source>
</evidence>
<keyword evidence="5 6" id="KW-0464">Manganese</keyword>
<organism evidence="10 11">
    <name type="scientific">Metabacillus litoralis</name>
    <dbReference type="NCBI Taxonomy" id="152268"/>
    <lineage>
        <taxon>Bacteria</taxon>
        <taxon>Bacillati</taxon>
        <taxon>Bacillota</taxon>
        <taxon>Bacilli</taxon>
        <taxon>Bacillales</taxon>
        <taxon>Bacillaceae</taxon>
        <taxon>Metabacillus</taxon>
    </lineage>
</organism>
<dbReference type="AlphaFoldDB" id="A0A5C6V8F4"/>
<reference evidence="10 11" key="1">
    <citation type="journal article" date="2005" name="Int. J. Syst. Evol. Microbiol.">
        <title>Bacillus litoralis sp. nov., isolated from a tidal flat of the Yellow Sea in Korea.</title>
        <authorList>
            <person name="Yoon J.H."/>
            <person name="Oh T.K."/>
        </authorList>
    </citation>
    <scope>NUCLEOTIDE SEQUENCE [LARGE SCALE GENOMIC DNA]</scope>
    <source>
        <strain evidence="10 11">SW-211</strain>
    </source>
</reference>
<dbReference type="UniPathway" id="UPA01057">
    <property type="reaction ID" value="UER00164"/>
</dbReference>
<dbReference type="InterPro" id="IPR011766">
    <property type="entry name" value="TPP_enzyme_TPP-bd"/>
</dbReference>
<dbReference type="HAMAP" id="MF_01659">
    <property type="entry name" value="MenD"/>
    <property type="match status" value="1"/>
</dbReference>
<proteinExistence type="inferred from homology"/>
<dbReference type="CDD" id="cd02009">
    <property type="entry name" value="TPP_SHCHC_synthase"/>
    <property type="match status" value="1"/>
</dbReference>
<dbReference type="EMBL" id="VOQF01000026">
    <property type="protein sequence ID" value="TXC81309.1"/>
    <property type="molecule type" value="Genomic_DNA"/>
</dbReference>
<protein>
    <recommendedName>
        <fullName evidence="6">2-succinyl-5-enolpyruvyl-6-hydroxy-3-cyclohexene-1-carboxylate synthase</fullName>
        <shortName evidence="6">SEPHCHC synthase</shortName>
        <ecNumber evidence="6">2.2.1.9</ecNumber>
    </recommendedName>
    <alternativeName>
        <fullName evidence="6">Menaquinone biosynthesis protein MenD</fullName>
    </alternativeName>
</protein>
<evidence type="ECO:0000259" key="8">
    <source>
        <dbReference type="Pfam" id="PF02776"/>
    </source>
</evidence>
<dbReference type="GO" id="GO:0030145">
    <property type="term" value="F:manganese ion binding"/>
    <property type="evidence" value="ECO:0007669"/>
    <property type="project" value="UniProtKB-UniRule"/>
</dbReference>
<dbReference type="GO" id="GO:0009234">
    <property type="term" value="P:menaquinone biosynthetic process"/>
    <property type="evidence" value="ECO:0007669"/>
    <property type="project" value="UniProtKB-UniRule"/>
</dbReference>
<evidence type="ECO:0000256" key="6">
    <source>
        <dbReference type="HAMAP-Rule" id="MF_01659"/>
    </source>
</evidence>
<dbReference type="PIRSF" id="PIRSF004983">
    <property type="entry name" value="MenD"/>
    <property type="match status" value="1"/>
</dbReference>
<dbReference type="SUPFAM" id="SSF52518">
    <property type="entry name" value="Thiamin diphosphate-binding fold (THDP-binding)"/>
    <property type="match status" value="2"/>
</dbReference>
<evidence type="ECO:0000313" key="11">
    <source>
        <dbReference type="Proteomes" id="UP000321363"/>
    </source>
</evidence>
<evidence type="ECO:0000256" key="2">
    <source>
        <dbReference type="ARBA" id="ARBA00022723"/>
    </source>
</evidence>
<dbReference type="RefSeq" id="WP_146950796.1">
    <property type="nucleotide sequence ID" value="NZ_VOQF01000026.1"/>
</dbReference>
<feature type="domain" description="Thiamine pyrophosphate enzyme TPP-binding" evidence="7">
    <location>
        <begin position="439"/>
        <end position="554"/>
    </location>
</feature>
<dbReference type="InterPro" id="IPR029061">
    <property type="entry name" value="THDP-binding"/>
</dbReference>
<evidence type="ECO:0000259" key="7">
    <source>
        <dbReference type="Pfam" id="PF02775"/>
    </source>
</evidence>
<comment type="subunit">
    <text evidence="6">Homodimer.</text>
</comment>
<accession>A0A5C6V8F4</accession>
<feature type="domain" description="Thiamine pyrophosphate enzyme N-terminal TPP-binding" evidence="8">
    <location>
        <begin position="11"/>
        <end position="124"/>
    </location>
</feature>
<dbReference type="CDD" id="cd07037">
    <property type="entry name" value="TPP_PYR_MenD"/>
    <property type="match status" value="1"/>
</dbReference>
<dbReference type="GO" id="GO:0030976">
    <property type="term" value="F:thiamine pyrophosphate binding"/>
    <property type="evidence" value="ECO:0007669"/>
    <property type="project" value="UniProtKB-UniRule"/>
</dbReference>
<evidence type="ECO:0000256" key="3">
    <source>
        <dbReference type="ARBA" id="ARBA00022842"/>
    </source>
</evidence>
<dbReference type="Gene3D" id="3.40.50.970">
    <property type="match status" value="2"/>
</dbReference>
<keyword evidence="3 6" id="KW-0460">Magnesium</keyword>
<evidence type="ECO:0000256" key="5">
    <source>
        <dbReference type="ARBA" id="ARBA00023211"/>
    </source>
</evidence>
<dbReference type="UniPathway" id="UPA00079"/>
<dbReference type="GO" id="GO:0000287">
    <property type="term" value="F:magnesium ion binding"/>
    <property type="evidence" value="ECO:0007669"/>
    <property type="project" value="UniProtKB-UniRule"/>
</dbReference>
<dbReference type="Gene3D" id="3.40.50.1220">
    <property type="entry name" value="TPP-binding domain"/>
    <property type="match status" value="1"/>
</dbReference>
<keyword evidence="1 6" id="KW-0808">Transferase</keyword>
<keyword evidence="2 6" id="KW-0479">Metal-binding</keyword>
<dbReference type="OrthoDB" id="9791859at2"/>
<dbReference type="NCBIfam" id="TIGR00173">
    <property type="entry name" value="menD"/>
    <property type="match status" value="1"/>
</dbReference>
<keyword evidence="6" id="KW-0474">Menaquinone biosynthesis</keyword>
<keyword evidence="11" id="KW-1185">Reference proteome</keyword>
<comment type="cofactor">
    <cofactor evidence="6">
        <name>Mg(2+)</name>
        <dbReference type="ChEBI" id="CHEBI:18420"/>
    </cofactor>
    <cofactor evidence="6">
        <name>Mn(2+)</name>
        <dbReference type="ChEBI" id="CHEBI:29035"/>
    </cofactor>
</comment>
<dbReference type="PANTHER" id="PTHR42916">
    <property type="entry name" value="2-SUCCINYL-5-ENOLPYRUVYL-6-HYDROXY-3-CYCLOHEXENE-1-CARBOXYLATE SYNTHASE"/>
    <property type="match status" value="1"/>
</dbReference>
<keyword evidence="4 6" id="KW-0786">Thiamine pyrophosphate</keyword>
<dbReference type="Pfam" id="PF16582">
    <property type="entry name" value="TPP_enzyme_M_2"/>
    <property type="match status" value="1"/>
</dbReference>
<dbReference type="InterPro" id="IPR004433">
    <property type="entry name" value="MenaQ_synth_MenD"/>
</dbReference>
<evidence type="ECO:0000259" key="9">
    <source>
        <dbReference type="Pfam" id="PF16582"/>
    </source>
</evidence>
<dbReference type="InterPro" id="IPR032264">
    <property type="entry name" value="MenD_middle"/>
</dbReference>
<dbReference type="PANTHER" id="PTHR42916:SF1">
    <property type="entry name" value="PROTEIN PHYLLO, CHLOROPLASTIC"/>
    <property type="match status" value="1"/>
</dbReference>